<dbReference type="eggNOG" id="COG1595">
    <property type="taxonomic scope" value="Bacteria"/>
</dbReference>
<dbReference type="InterPro" id="IPR036388">
    <property type="entry name" value="WH-like_DNA-bd_sf"/>
</dbReference>
<gene>
    <name evidence="8" type="ordered locus">Hoch_1733</name>
</gene>
<reference evidence="8 9" key="1">
    <citation type="journal article" date="2010" name="Stand. Genomic Sci.">
        <title>Complete genome sequence of Haliangium ochraceum type strain (SMP-2).</title>
        <authorList>
            <consortium name="US DOE Joint Genome Institute (JGI-PGF)"/>
            <person name="Ivanova N."/>
            <person name="Daum C."/>
            <person name="Lang E."/>
            <person name="Abt B."/>
            <person name="Kopitz M."/>
            <person name="Saunders E."/>
            <person name="Lapidus A."/>
            <person name="Lucas S."/>
            <person name="Glavina Del Rio T."/>
            <person name="Nolan M."/>
            <person name="Tice H."/>
            <person name="Copeland A."/>
            <person name="Cheng J.F."/>
            <person name="Chen F."/>
            <person name="Bruce D."/>
            <person name="Goodwin L."/>
            <person name="Pitluck S."/>
            <person name="Mavromatis K."/>
            <person name="Pati A."/>
            <person name="Mikhailova N."/>
            <person name="Chen A."/>
            <person name="Palaniappan K."/>
            <person name="Land M."/>
            <person name="Hauser L."/>
            <person name="Chang Y.J."/>
            <person name="Jeffries C.D."/>
            <person name="Detter J.C."/>
            <person name="Brettin T."/>
            <person name="Rohde M."/>
            <person name="Goker M."/>
            <person name="Bristow J."/>
            <person name="Markowitz V."/>
            <person name="Eisen J.A."/>
            <person name="Hugenholtz P."/>
            <person name="Kyrpides N.C."/>
            <person name="Klenk H.P."/>
        </authorList>
    </citation>
    <scope>NUCLEOTIDE SEQUENCE [LARGE SCALE GENOMIC DNA]</scope>
    <source>
        <strain evidence="9">DSM 14365 / CIP 107738 / JCM 11303 / AJ 13395 / SMP-2</strain>
    </source>
</reference>
<name>D0LXS7_HALO1</name>
<keyword evidence="9" id="KW-1185">Reference proteome</keyword>
<accession>D0LXS7</accession>
<comment type="similarity">
    <text evidence="1">Belongs to the sigma-70 factor family. ECF subfamily.</text>
</comment>
<dbReference type="InterPro" id="IPR014284">
    <property type="entry name" value="RNA_pol_sigma-70_dom"/>
</dbReference>
<dbReference type="Gene3D" id="1.10.10.10">
    <property type="entry name" value="Winged helix-like DNA-binding domain superfamily/Winged helix DNA-binding domain"/>
    <property type="match status" value="1"/>
</dbReference>
<dbReference type="InterPro" id="IPR013324">
    <property type="entry name" value="RNA_pol_sigma_r3/r4-like"/>
</dbReference>
<dbReference type="InterPro" id="IPR039425">
    <property type="entry name" value="RNA_pol_sigma-70-like"/>
</dbReference>
<dbReference type="NCBIfam" id="TIGR02937">
    <property type="entry name" value="sigma70-ECF"/>
    <property type="match status" value="1"/>
</dbReference>
<keyword evidence="2" id="KW-0805">Transcription regulation</keyword>
<evidence type="ECO:0000256" key="3">
    <source>
        <dbReference type="ARBA" id="ARBA00023082"/>
    </source>
</evidence>
<evidence type="ECO:0000256" key="4">
    <source>
        <dbReference type="ARBA" id="ARBA00023125"/>
    </source>
</evidence>
<dbReference type="CDD" id="cd06171">
    <property type="entry name" value="Sigma70_r4"/>
    <property type="match status" value="1"/>
</dbReference>
<dbReference type="GO" id="GO:0006352">
    <property type="term" value="P:DNA-templated transcription initiation"/>
    <property type="evidence" value="ECO:0007669"/>
    <property type="project" value="InterPro"/>
</dbReference>
<keyword evidence="5" id="KW-0804">Transcription</keyword>
<organism evidence="8 9">
    <name type="scientific">Haliangium ochraceum (strain DSM 14365 / JCM 11303 / SMP-2)</name>
    <dbReference type="NCBI Taxonomy" id="502025"/>
    <lineage>
        <taxon>Bacteria</taxon>
        <taxon>Pseudomonadati</taxon>
        <taxon>Myxococcota</taxon>
        <taxon>Polyangia</taxon>
        <taxon>Haliangiales</taxon>
        <taxon>Kofleriaceae</taxon>
        <taxon>Haliangium</taxon>
    </lineage>
</organism>
<dbReference type="KEGG" id="hoh:Hoch_1733"/>
<dbReference type="PANTHER" id="PTHR43133">
    <property type="entry name" value="RNA POLYMERASE ECF-TYPE SIGMA FACTO"/>
    <property type="match status" value="1"/>
</dbReference>
<proteinExistence type="inferred from homology"/>
<dbReference type="InterPro" id="IPR013325">
    <property type="entry name" value="RNA_pol_sigma_r2"/>
</dbReference>
<dbReference type="InterPro" id="IPR013249">
    <property type="entry name" value="RNA_pol_sigma70_r4_t2"/>
</dbReference>
<dbReference type="RefSeq" id="WP_012826890.1">
    <property type="nucleotide sequence ID" value="NC_013440.1"/>
</dbReference>
<dbReference type="Proteomes" id="UP000001880">
    <property type="component" value="Chromosome"/>
</dbReference>
<dbReference type="HOGENOM" id="CLU_047691_3_0_7"/>
<dbReference type="OrthoDB" id="5510266at2"/>
<protein>
    <submittedName>
        <fullName evidence="8">RNA polymerase, sigma-24 subunit, ECF subfamily</fullName>
    </submittedName>
</protein>
<feature type="domain" description="RNA polymerase sigma factor 70 region 4 type 2" evidence="7">
    <location>
        <begin position="118"/>
        <end position="170"/>
    </location>
</feature>
<dbReference type="STRING" id="502025.Hoch_1733"/>
<dbReference type="Gene3D" id="1.10.1740.10">
    <property type="match status" value="1"/>
</dbReference>
<evidence type="ECO:0000256" key="2">
    <source>
        <dbReference type="ARBA" id="ARBA00023015"/>
    </source>
</evidence>
<dbReference type="AlphaFoldDB" id="D0LXS7"/>
<dbReference type="SUPFAM" id="SSF88659">
    <property type="entry name" value="Sigma3 and sigma4 domains of RNA polymerase sigma factors"/>
    <property type="match status" value="1"/>
</dbReference>
<dbReference type="PANTHER" id="PTHR43133:SF8">
    <property type="entry name" value="RNA POLYMERASE SIGMA FACTOR HI_1459-RELATED"/>
    <property type="match status" value="1"/>
</dbReference>
<dbReference type="Pfam" id="PF04542">
    <property type="entry name" value="Sigma70_r2"/>
    <property type="match status" value="1"/>
</dbReference>
<evidence type="ECO:0000313" key="8">
    <source>
        <dbReference type="EMBL" id="ACY14282.1"/>
    </source>
</evidence>
<dbReference type="InterPro" id="IPR007627">
    <property type="entry name" value="RNA_pol_sigma70_r2"/>
</dbReference>
<dbReference type="EMBL" id="CP001804">
    <property type="protein sequence ID" value="ACY14282.1"/>
    <property type="molecule type" value="Genomic_DNA"/>
</dbReference>
<dbReference type="GO" id="GO:0016987">
    <property type="term" value="F:sigma factor activity"/>
    <property type="evidence" value="ECO:0007669"/>
    <property type="project" value="UniProtKB-KW"/>
</dbReference>
<evidence type="ECO:0000313" key="9">
    <source>
        <dbReference type="Proteomes" id="UP000001880"/>
    </source>
</evidence>
<sequence>MERSDAELLETWRTGDAAAGEVLFDRYYDSIERFFLNKVSTNVGDLVQETFLACVEGRDRVQNSAKFRSYLFSIAYNVLRGHLRGNYRRGHALELDEVTMEQLMPGAGTLLGERREQRLLLEALRNIPLPYQVILELHYWEQMSTENISEVLGRPVGTVRSRMRRARELLEEIMSRLAHSRDELKSTVTRLDDWAAQCRRDMLALSS</sequence>
<evidence type="ECO:0000259" key="7">
    <source>
        <dbReference type="Pfam" id="PF08281"/>
    </source>
</evidence>
<evidence type="ECO:0000259" key="6">
    <source>
        <dbReference type="Pfam" id="PF04542"/>
    </source>
</evidence>
<keyword evidence="4" id="KW-0238">DNA-binding</keyword>
<evidence type="ECO:0000256" key="1">
    <source>
        <dbReference type="ARBA" id="ARBA00010641"/>
    </source>
</evidence>
<dbReference type="Pfam" id="PF08281">
    <property type="entry name" value="Sigma70_r4_2"/>
    <property type="match status" value="1"/>
</dbReference>
<evidence type="ECO:0000256" key="5">
    <source>
        <dbReference type="ARBA" id="ARBA00023163"/>
    </source>
</evidence>
<keyword evidence="3" id="KW-0731">Sigma factor</keyword>
<dbReference type="SUPFAM" id="SSF88946">
    <property type="entry name" value="Sigma2 domain of RNA polymerase sigma factors"/>
    <property type="match status" value="1"/>
</dbReference>
<feature type="domain" description="RNA polymerase sigma-70 region 2" evidence="6">
    <location>
        <begin position="35"/>
        <end position="88"/>
    </location>
</feature>
<dbReference type="GO" id="GO:0003677">
    <property type="term" value="F:DNA binding"/>
    <property type="evidence" value="ECO:0007669"/>
    <property type="project" value="UniProtKB-KW"/>
</dbReference>